<name>A0A1X6PGC1_PORUM</name>
<reference evidence="2 3" key="1">
    <citation type="submission" date="2017-03" db="EMBL/GenBank/DDBJ databases">
        <title>WGS assembly of Porphyra umbilicalis.</title>
        <authorList>
            <person name="Brawley S.H."/>
            <person name="Blouin N.A."/>
            <person name="Ficko-Blean E."/>
            <person name="Wheeler G.L."/>
            <person name="Lohr M."/>
            <person name="Goodson H.V."/>
            <person name="Jenkins J.W."/>
            <person name="Blaby-Haas C.E."/>
            <person name="Helliwell K.E."/>
            <person name="Chan C."/>
            <person name="Marriage T."/>
            <person name="Bhattacharya D."/>
            <person name="Klein A.S."/>
            <person name="Badis Y."/>
            <person name="Brodie J."/>
            <person name="Cao Y."/>
            <person name="Collen J."/>
            <person name="Dittami S.M."/>
            <person name="Gachon C.M."/>
            <person name="Green B.R."/>
            <person name="Karpowicz S."/>
            <person name="Kim J.W."/>
            <person name="Kudahl U."/>
            <person name="Lin S."/>
            <person name="Michel G."/>
            <person name="Mittag M."/>
            <person name="Olson B.J."/>
            <person name="Pangilinan J."/>
            <person name="Peng Y."/>
            <person name="Qiu H."/>
            <person name="Shu S."/>
            <person name="Singer J.T."/>
            <person name="Smith A.G."/>
            <person name="Sprecher B.N."/>
            <person name="Wagner V."/>
            <person name="Wang W."/>
            <person name="Wang Z.-Y."/>
            <person name="Yan J."/>
            <person name="Yarish C."/>
            <person name="Zoeuner-Riek S."/>
            <person name="Zhuang Y."/>
            <person name="Zou Y."/>
            <person name="Lindquist E.A."/>
            <person name="Grimwood J."/>
            <person name="Barry K."/>
            <person name="Rokhsar D.S."/>
            <person name="Schmutz J."/>
            <person name="Stiller J.W."/>
            <person name="Grossman A.R."/>
            <person name="Prochnik S.E."/>
        </authorList>
    </citation>
    <scope>NUCLEOTIDE SEQUENCE [LARGE SCALE GENOMIC DNA]</scope>
    <source>
        <strain evidence="2">4086291</strain>
    </source>
</reference>
<evidence type="ECO:0000313" key="2">
    <source>
        <dbReference type="EMBL" id="OSX79912.1"/>
    </source>
</evidence>
<feature type="transmembrane region" description="Helical" evidence="1">
    <location>
        <begin position="239"/>
        <end position="260"/>
    </location>
</feature>
<keyword evidence="1" id="KW-0472">Membrane</keyword>
<sequence length="301" mass="31686">MQVKGGWPACRLSHTQPHRVAQVGSDRICLAFPAQPTRLLYCHPPCCFRRLSLRDPRVRPKRPVPPAAMAFHRAAVWLIAAAAAIAVVASVPAARAVPAAATGGNIDANSMTVRAGAFARAALSFPVTDGDGGGAHLTAAQVPAAARVGDLAGDGRFGATLHGVVHWSATLTAAVSVDGTRLKGATEAIAKLNATSLLQWNFDVVTGLGGAKVDGLPLGDRYHIVVIKESIYKAADSNFFGIVYATTWNVNGTSMVLYIFRSGVLRHRARPVFEDLGIYGNGRVKADRSKAPLVVHTFAAP</sequence>
<evidence type="ECO:0000313" key="3">
    <source>
        <dbReference type="Proteomes" id="UP000218209"/>
    </source>
</evidence>
<protein>
    <submittedName>
        <fullName evidence="2">Uncharacterized protein</fullName>
    </submittedName>
</protein>
<keyword evidence="1" id="KW-0812">Transmembrane</keyword>
<accession>A0A1X6PGC1</accession>
<proteinExistence type="predicted"/>
<organism evidence="2 3">
    <name type="scientific">Porphyra umbilicalis</name>
    <name type="common">Purple laver</name>
    <name type="synonym">Red alga</name>
    <dbReference type="NCBI Taxonomy" id="2786"/>
    <lineage>
        <taxon>Eukaryota</taxon>
        <taxon>Rhodophyta</taxon>
        <taxon>Bangiophyceae</taxon>
        <taxon>Bangiales</taxon>
        <taxon>Bangiaceae</taxon>
        <taxon>Porphyra</taxon>
    </lineage>
</organism>
<dbReference type="Proteomes" id="UP000218209">
    <property type="component" value="Unassembled WGS sequence"/>
</dbReference>
<keyword evidence="3" id="KW-1185">Reference proteome</keyword>
<evidence type="ECO:0000256" key="1">
    <source>
        <dbReference type="SAM" id="Phobius"/>
    </source>
</evidence>
<dbReference type="AlphaFoldDB" id="A0A1X6PGC1"/>
<gene>
    <name evidence="2" type="ORF">BU14_0068s0008</name>
</gene>
<dbReference type="EMBL" id="KV918784">
    <property type="protein sequence ID" value="OSX79912.1"/>
    <property type="molecule type" value="Genomic_DNA"/>
</dbReference>
<keyword evidence="1" id="KW-1133">Transmembrane helix</keyword>